<feature type="transmembrane region" description="Helical" evidence="1">
    <location>
        <begin position="167"/>
        <end position="184"/>
    </location>
</feature>
<keyword evidence="1" id="KW-0812">Transmembrane</keyword>
<gene>
    <name evidence="2" type="ORF">FHK87_07890</name>
</gene>
<feature type="transmembrane region" description="Helical" evidence="1">
    <location>
        <begin position="7"/>
        <end position="27"/>
    </location>
</feature>
<feature type="transmembrane region" description="Helical" evidence="1">
    <location>
        <begin position="115"/>
        <end position="135"/>
    </location>
</feature>
<dbReference type="InterPro" id="IPR009339">
    <property type="entry name" value="DUF998"/>
</dbReference>
<dbReference type="AlphaFoldDB" id="A0A504JA24"/>
<keyword evidence="1" id="KW-0472">Membrane</keyword>
<feature type="transmembrane region" description="Helical" evidence="1">
    <location>
        <begin position="75"/>
        <end position="95"/>
    </location>
</feature>
<keyword evidence="1" id="KW-1133">Transmembrane helix</keyword>
<evidence type="ECO:0000256" key="1">
    <source>
        <dbReference type="SAM" id="Phobius"/>
    </source>
</evidence>
<protein>
    <submittedName>
        <fullName evidence="2">DUF998 domain-containing protein</fullName>
    </submittedName>
</protein>
<name>A0A504JA24_9FLAO</name>
<comment type="caution">
    <text evidence="2">The sequence shown here is derived from an EMBL/GenBank/DDBJ whole genome shotgun (WGS) entry which is preliminary data.</text>
</comment>
<dbReference type="OrthoDB" id="1164683at2"/>
<accession>A0A504JA24</accession>
<feature type="transmembrane region" description="Helical" evidence="1">
    <location>
        <begin position="142"/>
        <end position="161"/>
    </location>
</feature>
<dbReference type="RefSeq" id="WP_140592136.1">
    <property type="nucleotide sequence ID" value="NZ_VFWZ01000002.1"/>
</dbReference>
<evidence type="ECO:0000313" key="2">
    <source>
        <dbReference type="EMBL" id="TPN87494.1"/>
    </source>
</evidence>
<feature type="transmembrane region" description="Helical" evidence="1">
    <location>
        <begin position="47"/>
        <end position="68"/>
    </location>
</feature>
<reference evidence="2 3" key="1">
    <citation type="submission" date="2019-06" db="EMBL/GenBank/DDBJ databases">
        <authorList>
            <person name="Meng X."/>
        </authorList>
    </citation>
    <scope>NUCLEOTIDE SEQUENCE [LARGE SCALE GENOMIC DNA]</scope>
    <source>
        <strain evidence="2 3">M625</strain>
    </source>
</reference>
<sequence length="201" mass="23418">MKKVFYILFRYVYILMIIVSIILPFFTTEGYSIFKNTLSELGAQNTSYNWVINIVFIALSCITIIVGITHLKGYYISLILLFLFIISFFMTAIFLHAPIDTSLDFNHFEDELHSVFSTATGIFFCIYSLSVSFITKKFDHKILSILVSLVALILSYSMFVHSDFRGIYQRGIFIMAFGWLLYAFKNYTYLDPKNRILKLKK</sequence>
<proteinExistence type="predicted"/>
<dbReference type="Pfam" id="PF06197">
    <property type="entry name" value="DUF998"/>
    <property type="match status" value="1"/>
</dbReference>
<dbReference type="Proteomes" id="UP000315540">
    <property type="component" value="Unassembled WGS sequence"/>
</dbReference>
<evidence type="ECO:0000313" key="3">
    <source>
        <dbReference type="Proteomes" id="UP000315540"/>
    </source>
</evidence>
<dbReference type="EMBL" id="VFWZ01000002">
    <property type="protein sequence ID" value="TPN87494.1"/>
    <property type="molecule type" value="Genomic_DNA"/>
</dbReference>
<keyword evidence="3" id="KW-1185">Reference proteome</keyword>
<organism evidence="2 3">
    <name type="scientific">Aquimarina algicola</name>
    <dbReference type="NCBI Taxonomy" id="2589995"/>
    <lineage>
        <taxon>Bacteria</taxon>
        <taxon>Pseudomonadati</taxon>
        <taxon>Bacteroidota</taxon>
        <taxon>Flavobacteriia</taxon>
        <taxon>Flavobacteriales</taxon>
        <taxon>Flavobacteriaceae</taxon>
        <taxon>Aquimarina</taxon>
    </lineage>
</organism>